<evidence type="ECO:0000313" key="6">
    <source>
        <dbReference type="EMBL" id="EKT85630.2"/>
    </source>
</evidence>
<dbReference type="GO" id="GO:0016788">
    <property type="term" value="F:hydrolase activity, acting on ester bonds"/>
    <property type="evidence" value="ECO:0007669"/>
    <property type="project" value="UniProtKB-ARBA"/>
</dbReference>
<dbReference type="GO" id="GO:0046677">
    <property type="term" value="P:response to antibiotic"/>
    <property type="evidence" value="ECO:0007669"/>
    <property type="project" value="InterPro"/>
</dbReference>
<dbReference type="STRING" id="758847.LSS_16416"/>
<evidence type="ECO:0000256" key="4">
    <source>
        <dbReference type="ARBA" id="ARBA00023315"/>
    </source>
</evidence>
<dbReference type="Gene3D" id="3.40.50.1110">
    <property type="entry name" value="SGNH hydrolase"/>
    <property type="match status" value="1"/>
</dbReference>
<dbReference type="GO" id="GO:0046353">
    <property type="term" value="F:aminoglycoside 3-N-acetyltransferase activity"/>
    <property type="evidence" value="ECO:0007669"/>
    <property type="project" value="UniProtKB-EC"/>
</dbReference>
<dbReference type="AlphaFoldDB" id="K8Y791"/>
<dbReference type="EMBL" id="CP006694">
    <property type="protein sequence ID" value="EKT85630.2"/>
    <property type="molecule type" value="Genomic_DNA"/>
</dbReference>
<protein>
    <recommendedName>
        <fullName evidence="2">aminoglycoside N(3)-acetyltransferase</fullName>
        <ecNumber evidence="2">2.3.1.81</ecNumber>
    </recommendedName>
</protein>
<keyword evidence="4" id="KW-0012">Acyltransferase</keyword>
<dbReference type="NCBIfam" id="TIGR01686">
    <property type="entry name" value="FkbH"/>
    <property type="match status" value="1"/>
</dbReference>
<dbReference type="InterPro" id="IPR023214">
    <property type="entry name" value="HAD_sf"/>
</dbReference>
<dbReference type="NCBIfam" id="TIGR01681">
    <property type="entry name" value="HAD-SF-IIIC"/>
    <property type="match status" value="1"/>
</dbReference>
<proteinExistence type="inferred from homology"/>
<dbReference type="InterPro" id="IPR036412">
    <property type="entry name" value="HAD-like_sf"/>
</dbReference>
<dbReference type="Gene3D" id="3.40.50.1000">
    <property type="entry name" value="HAD superfamily/HAD-like"/>
    <property type="match status" value="1"/>
</dbReference>
<feature type="domain" description="BF1531-like N-terminal" evidence="5">
    <location>
        <begin position="266"/>
        <end position="452"/>
    </location>
</feature>
<reference evidence="6 7" key="2">
    <citation type="journal article" date="2014" name="Emerg. Microbes Infect.">
        <title>Potential impact on kidney infection: a whole-genome analysis of Leptospira santarosai serovar Shermani.</title>
        <authorList>
            <person name="Chou L.F."/>
            <person name="Chen T.W."/>
            <person name="Ko Y.C."/>
            <person name="Pan M.J."/>
            <person name="Tian Y.C."/>
            <person name="Chiu C.H."/>
            <person name="Tang P."/>
            <person name="Hung C.C."/>
            <person name="Yang C.W."/>
        </authorList>
    </citation>
    <scope>NUCLEOTIDE SEQUENCE</scope>
    <source>
        <strain evidence="6 7">LT 821</strain>
    </source>
</reference>
<gene>
    <name evidence="6" type="ORF">LSS_16416</name>
</gene>
<name>K8Y791_9LEPT</name>
<comment type="similarity">
    <text evidence="1">Belongs to the antibiotic N-acetyltransferase family.</text>
</comment>
<dbReference type="InterPro" id="IPR010037">
    <property type="entry name" value="FkbH_domain"/>
</dbReference>
<dbReference type="EC" id="2.3.1.81" evidence="2"/>
<dbReference type="InterPro" id="IPR036514">
    <property type="entry name" value="SGNH_hydro_sf"/>
</dbReference>
<dbReference type="KEGG" id="lst:LSS_16416"/>
<evidence type="ECO:0000259" key="5">
    <source>
        <dbReference type="Pfam" id="PF21211"/>
    </source>
</evidence>
<sequence length="816" mass="94135">MISRSSIYKAISDLISNEDQFIVIHSSLVHLKPQNVDIKFELLSVLKKLIGQGKTIAIPTFTFSFCRGKSFHYRNSISEVGLLGSWFLELDGVQRTNHPIYSYAVSGPLSLELLKCKNSTTFGEDSSFALFETLEVRYVMLGCDWKFCTQFHRYEEEANVPYRFFKTFVGKADFGSGEEDISSVMFVRESDLIPAVEMNFSEILDILNAKNLIKKVNMGESEIESTKCSDIAIASRKVLTDNLFGLVNYKESIEYQLKFRNKKSLKIAVLGNANLEFLRSDLINQINTYIKDRTAEVFTVPYGQMRRMIYDQSSELYLFQPEIAIFMDRLEDVYQVSNLDDVVDWEMNHYLINYLDAISFFVSKQSGKVIISSFAIIQDHLLPHISDFVKKANQTLYDWQEKYSTVEIFDLEKAVTLFRVAPVFDPRIWFLGKFVYSYEFTHFLATRLVAILLFILGKSARLIVLDLDNTLWGGVLGEDGVSGIKIGGDYPGNAYISFQKTLKHLTSMGIILALSSKNDEDLAFRVFKERSEMILDNSDIVSHRINWNFKYHSIKEIAEELNLGLENVLFVDDNPVERELMRCKLPQVKVLELPEDPALYSETLLLSPYLQFLSITEEDKRRTQKYKVRKQVETIRKQYENLEDFYESLGLTVHIIPLTDGNISRAEQLINKTNQFNTTTKRYTASQLLGMKENNFGIYIIAVEDKFSELENLGVIIVDWNLNECAVIDDYLLSCRVLGRGIETSVIQWVLLTAKKKRFKSVRGEIINTERNEPVRNIFKDCAFYQDCNSNHWIYEIAEEAIILPKWVTIKDHSEN</sequence>
<reference evidence="6 7" key="1">
    <citation type="journal article" date="2012" name="Gene">
        <title>Sequence of Leptospira santarosai serovar Shermani genome and prediction of virulence-associated genes.</title>
        <authorList>
            <person name="Chou L.F."/>
            <person name="Chen Y.T."/>
            <person name="Lu C.W."/>
            <person name="Ko Y.C."/>
            <person name="Tang C.Y."/>
            <person name="Pan M.J."/>
            <person name="Tian Y.C."/>
            <person name="Chiu C.H."/>
            <person name="Hung C.C."/>
            <person name="Yang C.W."/>
        </authorList>
    </citation>
    <scope>NUCLEOTIDE SEQUENCE [LARGE SCALE GENOMIC DNA]</scope>
    <source>
        <strain evidence="6">LT 821</strain>
    </source>
</reference>
<organism evidence="6 7">
    <name type="scientific">Leptospira santarosai serovar Shermani str. LT 821</name>
    <dbReference type="NCBI Taxonomy" id="758847"/>
    <lineage>
        <taxon>Bacteria</taxon>
        <taxon>Pseudomonadati</taxon>
        <taxon>Spirochaetota</taxon>
        <taxon>Spirochaetia</taxon>
        <taxon>Leptospirales</taxon>
        <taxon>Leptospiraceae</taxon>
        <taxon>Leptospira</taxon>
    </lineage>
</organism>
<evidence type="ECO:0000313" key="7">
    <source>
        <dbReference type="Proteomes" id="UP000035800"/>
    </source>
</evidence>
<dbReference type="InterPro" id="IPR003679">
    <property type="entry name" value="Amioglycoside_AcTrfase"/>
</dbReference>
<evidence type="ECO:0000256" key="2">
    <source>
        <dbReference type="ARBA" id="ARBA00012882"/>
    </source>
</evidence>
<dbReference type="Pfam" id="PF02522">
    <property type="entry name" value="Antibiotic_NAT"/>
    <property type="match status" value="1"/>
</dbReference>
<dbReference type="SUPFAM" id="SSF110710">
    <property type="entry name" value="TTHA0583/YokD-like"/>
    <property type="match status" value="1"/>
</dbReference>
<dbReference type="PANTHER" id="PTHR11104">
    <property type="entry name" value="AMINOGLYCOSIDE N3-ACETYLTRANSFERASE"/>
    <property type="match status" value="1"/>
</dbReference>
<dbReference type="InterPro" id="IPR028345">
    <property type="entry name" value="Antibiotic_NAT-like"/>
</dbReference>
<dbReference type="SUPFAM" id="SSF56784">
    <property type="entry name" value="HAD-like"/>
    <property type="match status" value="1"/>
</dbReference>
<dbReference type="Pfam" id="PF21211">
    <property type="entry name" value="FkbH_N"/>
    <property type="match status" value="1"/>
</dbReference>
<evidence type="ECO:0000256" key="3">
    <source>
        <dbReference type="ARBA" id="ARBA00022679"/>
    </source>
</evidence>
<dbReference type="InterPro" id="IPR049369">
    <property type="entry name" value="BF1531-like_N"/>
</dbReference>
<dbReference type="Proteomes" id="UP000035800">
    <property type="component" value="Chromosome I"/>
</dbReference>
<dbReference type="PANTHER" id="PTHR11104:SF0">
    <property type="entry name" value="SPBETA PROPHAGE-DERIVED AMINOGLYCOSIDE N(3')-ACETYLTRANSFERASE-LIKE PROTEIN YOKD"/>
    <property type="match status" value="1"/>
</dbReference>
<evidence type="ECO:0000256" key="1">
    <source>
        <dbReference type="ARBA" id="ARBA00006383"/>
    </source>
</evidence>
<dbReference type="InterPro" id="IPR010033">
    <property type="entry name" value="HAD_SF_ppase_IIIC"/>
</dbReference>
<keyword evidence="3" id="KW-0808">Transferase</keyword>
<accession>K8Y791</accession>